<dbReference type="OrthoDB" id="9757976at2"/>
<dbReference type="eggNOG" id="COG1429">
    <property type="taxonomic scope" value="Bacteria"/>
</dbReference>
<dbReference type="RefSeq" id="WP_015152380.1">
    <property type="nucleotide sequence ID" value="NC_019695.1"/>
</dbReference>
<dbReference type="Pfam" id="PF02514">
    <property type="entry name" value="CobN-Mg_chel"/>
    <property type="match status" value="1"/>
</dbReference>
<dbReference type="InterPro" id="IPR003672">
    <property type="entry name" value="CobN/Mg_chltase"/>
</dbReference>
<feature type="compositionally biased region" description="Basic and acidic residues" evidence="1">
    <location>
        <begin position="737"/>
        <end position="749"/>
    </location>
</feature>
<dbReference type="EMBL" id="CP003597">
    <property type="protein sequence ID" value="AFY85829.1"/>
    <property type="molecule type" value="Genomic_DNA"/>
</dbReference>
<dbReference type="GO" id="GO:0009236">
    <property type="term" value="P:cobalamin biosynthetic process"/>
    <property type="evidence" value="ECO:0007669"/>
    <property type="project" value="InterPro"/>
</dbReference>
<keyword evidence="4" id="KW-1185">Reference proteome</keyword>
<dbReference type="KEGG" id="cthe:Chro_0274"/>
<dbReference type="PANTHER" id="PTHR44119:SF4">
    <property type="entry name" value="AEROBIC COBALTOCHELATASE SUBUNIT COBN"/>
    <property type="match status" value="1"/>
</dbReference>
<dbReference type="HOGENOM" id="CLU_002017_1_0_3"/>
<dbReference type="CDD" id="cd10150">
    <property type="entry name" value="CobN_like"/>
    <property type="match status" value="1"/>
</dbReference>
<dbReference type="InterPro" id="IPR011953">
    <property type="entry name" value="Cobalto_CobN"/>
</dbReference>
<dbReference type="InParanoid" id="K9TV18"/>
<accession>K9TV18</accession>
<dbReference type="PANTHER" id="PTHR44119">
    <property type="entry name" value="MAGNESIUM-CHELATASE SUBUNIT CHLH, CHLOROPLASTIC"/>
    <property type="match status" value="1"/>
</dbReference>
<proteinExistence type="predicted"/>
<protein>
    <submittedName>
        <fullName evidence="3">Cobaltochelatase CobN subunit</fullName>
        <ecNumber evidence="3">6.6.1.2</ecNumber>
    </submittedName>
</protein>
<evidence type="ECO:0000256" key="1">
    <source>
        <dbReference type="SAM" id="MobiDB-lite"/>
    </source>
</evidence>
<evidence type="ECO:0000313" key="4">
    <source>
        <dbReference type="Proteomes" id="UP000010384"/>
    </source>
</evidence>
<feature type="region of interest" description="Disordered" evidence="1">
    <location>
        <begin position="737"/>
        <end position="758"/>
    </location>
</feature>
<dbReference type="STRING" id="251229.Chro_0274"/>
<sequence length="1363" mass="151517">MHRISTTPGDWNPQIDGVVLFAQTPAPLVLLTATDTDIQTLAAAATKLPMGFPTFRVANLLQLQQQIVIDTYAEDVLEKAQVIILRLLGGRSYWSYGLEVVRETARRTGAALIVIPGDDAIDPDLIAHSTVPLAVGDRLWRYFLEGGVENAVNALLFTADFCLHTSYNPQPPQVVPRVGLYGWKGVGDKIQNSKFKIQNGDKGDKGDKGASSEQPITNYQLPATNYQLPITNYQLPKIGILFYRAHYLAGNTGVIDDLCQALVARNLLPVPVFVSSLRDPQVQADVLSYFQPKDEAKIQVLLNTTSFSLTRIFPTPERQFARAGENEQATGSSRLPTAANLWQQLDIPILQVIFSSSSSSTWETSSQGLSPRDIGMNVALPEVDGRIISRAVSFKAVQSWNTALETNVVVYESVRDRLEFVAELTQRWVQMRSRPPAARKIALILANYPNRDGRLANGVGLDTPASCIEILKSLQQAGYQVENLPQTGDELIQRLTSGVTNDPDSQWRSLPQQLSWQEYQQYFATLPEAAQQEIVNRWEKRAEGAEGVTTNYQLPTTNCQLPIPGIQLGNVFVGIQPARGYDRDPALNYHAPDLEPPHTYLAFYYWLRQHFGADAIVHVGKHGNLEWLPGKSVALSSQCYPEIALGAMPHFYPFIVNDPGEGSQAKRRAQAVIIDHLTPPMTRAELYGALHQLESLVDEYYEAQSLDPTRLPAISDRIWQLIVQENLHLDLGMKRESGGKRAEGAEGEKQPTTNNQQPLTINQLDGYLCELKEAQIRDGLHIFGQCPQGEQLRDLIVAIARQPNSYQPGITRAIAQAWELDFDPLTTDFSTQLSETSARILSAKTQTPCHIIGDAIEVLEQYAAELVEVLIGESGVGSRESEKRAALELGRLSGAEGEKTQLPITNYPLPITNTLNWIRDRLLPALAQTPQEITNLLRGLDGRYVPSGASGAPTRGRPEVLPTGKNFYSVDIRAIPTETAWDIGRKAAEALIERYTQENGEYPKTLGLSIWGTSTMRTGGDDIAEALALLGVRPVWDGVSRRVVDFEIVPLSVLARPRVDVTLRISGFFRDAFPNLIDLFDSAVIAVSQLDEPAEQNPLAAKVKHETQFWYSAGLTPEQAKERSLYRVFGSKPGAYGAGLQGLIEAQNWTGDRDLAHAYINWSCYAYSRNSEGRAAPEAFEQRLGEMQIVLHNQDNREHDLLDSDDYYQFQGGLTVAVRAVRGKNPQTYFGDNSIPANPRIRDLKEEIAKVYRSRVVNPKWIAGVMRHGYKGAFEMAATVDYLFAYDATAHCVEDYMYQGIAEAYLFDPAIQDFVQQKNPWALRDMAERLIEAKQRGLWQVTPEIIDKLRAIAHQAEGAIEEN</sequence>
<dbReference type="Proteomes" id="UP000010384">
    <property type="component" value="Chromosome"/>
</dbReference>
<evidence type="ECO:0000313" key="3">
    <source>
        <dbReference type="EMBL" id="AFY85829.1"/>
    </source>
</evidence>
<dbReference type="EC" id="6.6.1.2" evidence="3"/>
<keyword evidence="3" id="KW-0436">Ligase</keyword>
<name>K9TV18_CHRTP</name>
<evidence type="ECO:0000259" key="2">
    <source>
        <dbReference type="Pfam" id="PF02514"/>
    </source>
</evidence>
<dbReference type="NCBIfam" id="TIGR02257">
    <property type="entry name" value="cobalto_cobN"/>
    <property type="match status" value="1"/>
</dbReference>
<dbReference type="GO" id="GO:0051116">
    <property type="term" value="F:cobaltochelatase activity"/>
    <property type="evidence" value="ECO:0007669"/>
    <property type="project" value="UniProtKB-EC"/>
</dbReference>
<feature type="domain" description="CobN/magnesium chelatase" evidence="2">
    <location>
        <begin position="140"/>
        <end position="1344"/>
    </location>
</feature>
<gene>
    <name evidence="3" type="ORF">Chro_0274</name>
</gene>
<organism evidence="3 4">
    <name type="scientific">Chroococcidiopsis thermalis (strain PCC 7203)</name>
    <dbReference type="NCBI Taxonomy" id="251229"/>
    <lineage>
        <taxon>Bacteria</taxon>
        <taxon>Bacillati</taxon>
        <taxon>Cyanobacteriota</taxon>
        <taxon>Cyanophyceae</taxon>
        <taxon>Chroococcidiopsidales</taxon>
        <taxon>Chroococcidiopsidaceae</taxon>
        <taxon>Chroococcidiopsis</taxon>
    </lineage>
</organism>
<dbReference type="PATRIC" id="fig|251229.3.peg.334"/>
<reference evidence="3 4" key="1">
    <citation type="submission" date="2012-06" db="EMBL/GenBank/DDBJ databases">
        <title>Finished chromosome of genome of Chroococcidiopsis thermalis PCC 7203.</title>
        <authorList>
            <consortium name="US DOE Joint Genome Institute"/>
            <person name="Gugger M."/>
            <person name="Coursin T."/>
            <person name="Rippka R."/>
            <person name="Tandeau De Marsac N."/>
            <person name="Huntemann M."/>
            <person name="Wei C.-L."/>
            <person name="Han J."/>
            <person name="Detter J.C."/>
            <person name="Han C."/>
            <person name="Tapia R."/>
            <person name="Davenport K."/>
            <person name="Daligault H."/>
            <person name="Erkkila T."/>
            <person name="Gu W."/>
            <person name="Munk A.C.C."/>
            <person name="Teshima H."/>
            <person name="Xu Y."/>
            <person name="Chain P."/>
            <person name="Chen A."/>
            <person name="Krypides N."/>
            <person name="Mavromatis K."/>
            <person name="Markowitz V."/>
            <person name="Szeto E."/>
            <person name="Ivanova N."/>
            <person name="Mikhailova N."/>
            <person name="Ovchinnikova G."/>
            <person name="Pagani I."/>
            <person name="Pati A."/>
            <person name="Goodwin L."/>
            <person name="Peters L."/>
            <person name="Pitluck S."/>
            <person name="Woyke T."/>
            <person name="Kerfeld C."/>
        </authorList>
    </citation>
    <scope>NUCLEOTIDE SEQUENCE [LARGE SCALE GENOMIC DNA]</scope>
    <source>
        <strain evidence="3 4">PCC 7203</strain>
    </source>
</reference>